<organism evidence="6 7">
    <name type="scientific">Sphingobium yanoikuyae ATCC 51230</name>
    <dbReference type="NCBI Taxonomy" id="883163"/>
    <lineage>
        <taxon>Bacteria</taxon>
        <taxon>Pseudomonadati</taxon>
        <taxon>Pseudomonadota</taxon>
        <taxon>Alphaproteobacteria</taxon>
        <taxon>Sphingomonadales</taxon>
        <taxon>Sphingomonadaceae</taxon>
        <taxon>Sphingobium</taxon>
    </lineage>
</organism>
<dbReference type="InterPro" id="IPR011042">
    <property type="entry name" value="6-blade_b-propeller_TolB-like"/>
</dbReference>
<comment type="caution">
    <text evidence="6">The sequence shown here is derived from an EMBL/GenBank/DDBJ whole genome shotgun (WGS) entry which is preliminary data.</text>
</comment>
<dbReference type="EMBL" id="AGZU01000015">
    <property type="protein sequence ID" value="EKU73622.1"/>
    <property type="molecule type" value="Genomic_DNA"/>
</dbReference>
<proteinExistence type="predicted"/>
<name>K9D3Q5_SPHYA</name>
<feature type="compositionally biased region" description="Basic and acidic residues" evidence="3">
    <location>
        <begin position="257"/>
        <end position="272"/>
    </location>
</feature>
<feature type="chain" id="PRO_5003925294" description="Peptidase S9 prolyl oligopeptidase catalytic domain-containing protein" evidence="4">
    <location>
        <begin position="23"/>
        <end position="700"/>
    </location>
</feature>
<evidence type="ECO:0000256" key="1">
    <source>
        <dbReference type="ARBA" id="ARBA00022801"/>
    </source>
</evidence>
<dbReference type="Proteomes" id="UP000009887">
    <property type="component" value="Unassembled WGS sequence"/>
</dbReference>
<dbReference type="AlphaFoldDB" id="K9D3Q5"/>
<keyword evidence="1" id="KW-0378">Hydrolase</keyword>
<feature type="region of interest" description="Disordered" evidence="3">
    <location>
        <begin position="253"/>
        <end position="287"/>
    </location>
</feature>
<dbReference type="SUPFAM" id="SSF53474">
    <property type="entry name" value="alpha/beta-Hydrolases"/>
    <property type="match status" value="1"/>
</dbReference>
<feature type="compositionally biased region" description="Basic and acidic residues" evidence="3">
    <location>
        <begin position="677"/>
        <end position="691"/>
    </location>
</feature>
<dbReference type="GO" id="GO:0004252">
    <property type="term" value="F:serine-type endopeptidase activity"/>
    <property type="evidence" value="ECO:0007669"/>
    <property type="project" value="TreeGrafter"/>
</dbReference>
<evidence type="ECO:0000259" key="5">
    <source>
        <dbReference type="Pfam" id="PF00326"/>
    </source>
</evidence>
<accession>K9D3Q5</accession>
<evidence type="ECO:0000313" key="6">
    <source>
        <dbReference type="EMBL" id="EKU73622.1"/>
    </source>
</evidence>
<dbReference type="PANTHER" id="PTHR42776">
    <property type="entry name" value="SERINE PEPTIDASE S9 FAMILY MEMBER"/>
    <property type="match status" value="1"/>
</dbReference>
<dbReference type="InterPro" id="IPR053536">
    <property type="entry name" value="Lasso_peptide_isopeptidase"/>
</dbReference>
<keyword evidence="2" id="KW-0720">Serine protease</keyword>
<dbReference type="Gene3D" id="3.40.50.1820">
    <property type="entry name" value="alpha/beta hydrolase"/>
    <property type="match status" value="1"/>
</dbReference>
<feature type="signal peptide" evidence="4">
    <location>
        <begin position="1"/>
        <end position="22"/>
    </location>
</feature>
<evidence type="ECO:0000313" key="7">
    <source>
        <dbReference type="Proteomes" id="UP000009887"/>
    </source>
</evidence>
<feature type="compositionally biased region" description="Low complexity" evidence="3">
    <location>
        <begin position="274"/>
        <end position="286"/>
    </location>
</feature>
<dbReference type="SUPFAM" id="SSF82171">
    <property type="entry name" value="DPP6 N-terminal domain-like"/>
    <property type="match status" value="1"/>
</dbReference>
<dbReference type="InterPro" id="IPR029058">
    <property type="entry name" value="AB_hydrolase_fold"/>
</dbReference>
<protein>
    <recommendedName>
        <fullName evidence="5">Peptidase S9 prolyl oligopeptidase catalytic domain-containing protein</fullName>
    </recommendedName>
</protein>
<dbReference type="HOGENOM" id="CLU_391760_0_0_5"/>
<dbReference type="Gene3D" id="2.120.10.30">
    <property type="entry name" value="TolB, C-terminal domain"/>
    <property type="match status" value="1"/>
</dbReference>
<evidence type="ECO:0000256" key="4">
    <source>
        <dbReference type="SAM" id="SignalP"/>
    </source>
</evidence>
<keyword evidence="7" id="KW-1185">Reference proteome</keyword>
<gene>
    <name evidence="6" type="ORF">HMPREF9718_04091</name>
</gene>
<keyword evidence="4" id="KW-0732">Signal</keyword>
<keyword evidence="2" id="KW-0645">Protease</keyword>
<evidence type="ECO:0000256" key="3">
    <source>
        <dbReference type="SAM" id="MobiDB-lite"/>
    </source>
</evidence>
<feature type="domain" description="Peptidase S9 prolyl oligopeptidase catalytic" evidence="5">
    <location>
        <begin position="490"/>
        <end position="668"/>
    </location>
</feature>
<feature type="region of interest" description="Disordered" evidence="3">
    <location>
        <begin position="677"/>
        <end position="700"/>
    </location>
</feature>
<dbReference type="InterPro" id="IPR011659">
    <property type="entry name" value="WD40"/>
</dbReference>
<dbReference type="GO" id="GO:0006508">
    <property type="term" value="P:proteolysis"/>
    <property type="evidence" value="ECO:0007669"/>
    <property type="project" value="InterPro"/>
</dbReference>
<dbReference type="Pfam" id="PF00326">
    <property type="entry name" value="Peptidase_S9"/>
    <property type="match status" value="1"/>
</dbReference>
<sequence>MRACAALLLGASLLAFCPDARAEASCADLLPGRVAADAPRRLINADDLVRLRDIGRPEGSAFSAPTPLGASPDGQEVAFILRRADPGSNSYCLGLVVVSRDGAVRLLDQGGELATASLDGEGGRMPTGVPEVWAPSWSPDGRQIAFLRRDSGVTQLWIVPAAGGKARAITQGKVDIEAFAWSADGRSLLVAARPAILTDRARVDAEGLGGWLYDRRVAPNIGARPRPPVGLAVEVRLIDIATGAERTATQAEAEQLAESRKNEPFARGKDGQRASLSPESAAPLSPERIHVRDRAGRDIACPSPLCLGDVQGVWWDAQGHLYFLRREGWAKEDMVLYAWNVDDSTPRPVLRTRDVLLGCVQGGGALYCLRENATTPRYLARIALTDGRAESLFVPNPEFAHIRLGSVERLRWRNDRGLAAWGDLVLPPDARPGQKFPLVVVQYHSDGFLRGGTGDEYPIQLFAARGMAVLSLERPAFVATGQTGLRTMEDFNRAMQAGWAERWSLLSSLMTGIDAVKARGIVDPDRIGITGLSDGSSTVRFALINRPIFAAASISNCCFDANMVMMQAGIAFADKQRAYGLPPLTRPDPDLWRPYSVAMNAGKLNRPLLMQLSDDEYIHSLEGFTALREYGQPVEMHVFPGEHHIKWQPAHRRAAYLRNLDWFAYWLQGARDPDPAKQDQYARWDAMRSHEATPISGDRP</sequence>
<dbReference type="Pfam" id="PF07676">
    <property type="entry name" value="PD40"/>
    <property type="match status" value="1"/>
</dbReference>
<dbReference type="NCBIfam" id="NF033523">
    <property type="entry name" value="lasso_peptidase"/>
    <property type="match status" value="1"/>
</dbReference>
<dbReference type="InterPro" id="IPR001375">
    <property type="entry name" value="Peptidase_S9_cat"/>
</dbReference>
<dbReference type="PATRIC" id="fig|883163.3.peg.4125"/>
<reference evidence="6 7" key="1">
    <citation type="submission" date="2012-09" db="EMBL/GenBank/DDBJ databases">
        <title>The Genome Sequence of Sphingobium yanoikuyae ATCC 51230.</title>
        <authorList>
            <consortium name="The Broad Institute Genome Sequencing Platform"/>
            <person name="Earl A."/>
            <person name="Ward D."/>
            <person name="Feldgarden M."/>
            <person name="Gevers D."/>
            <person name="Huys G."/>
            <person name="Walker B."/>
            <person name="Young S.K."/>
            <person name="Zeng Q."/>
            <person name="Gargeya S."/>
            <person name="Fitzgerald M."/>
            <person name="Haas B."/>
            <person name="Abouelleil A."/>
            <person name="Alvarado L."/>
            <person name="Arachchi H.M."/>
            <person name="Berlin A.M."/>
            <person name="Chapman S.B."/>
            <person name="Goldberg J."/>
            <person name="Griggs A."/>
            <person name="Gujja S."/>
            <person name="Hansen M."/>
            <person name="Howarth C."/>
            <person name="Imamovic A."/>
            <person name="Larimer J."/>
            <person name="McCowen C."/>
            <person name="Montmayeur A."/>
            <person name="Murphy C."/>
            <person name="Neiman D."/>
            <person name="Pearson M."/>
            <person name="Priest M."/>
            <person name="Roberts A."/>
            <person name="Saif S."/>
            <person name="Shea T."/>
            <person name="Sisk P."/>
            <person name="Sykes S."/>
            <person name="Wortman J."/>
            <person name="Nusbaum C."/>
            <person name="Birren B."/>
        </authorList>
    </citation>
    <scope>NUCLEOTIDE SEQUENCE [LARGE SCALE GENOMIC DNA]</scope>
    <source>
        <strain evidence="6 7">ATCC 51230</strain>
    </source>
</reference>
<dbReference type="PANTHER" id="PTHR42776:SF27">
    <property type="entry name" value="DIPEPTIDYL PEPTIDASE FAMILY MEMBER 6"/>
    <property type="match status" value="1"/>
</dbReference>
<evidence type="ECO:0000256" key="2">
    <source>
        <dbReference type="ARBA" id="ARBA00022825"/>
    </source>
</evidence>